<protein>
    <recommendedName>
        <fullName evidence="8">Importin N-terminal domain-containing protein</fullName>
    </recommendedName>
</protein>
<dbReference type="PROSITE" id="PS50166">
    <property type="entry name" value="IMPORTIN_B_NT"/>
    <property type="match status" value="1"/>
</dbReference>
<dbReference type="Pfam" id="PF03810">
    <property type="entry name" value="IBN_N"/>
    <property type="match status" value="1"/>
</dbReference>
<accession>A7AN03</accession>
<sequence>MSVDNILSLEAIHRALEGSLAQEQLLRKQSEEYLFKITTLKGAIPLLLQIITSNHVDATVKLAGAIKLKNLVLSQWREETSICPEDRTALWNSIYDAIISAGANNDAVRRQCFEILRHIVYNAEERNITSLVYRLNADIEQRRNGDILICALRILRKLMYRYEYHTSNLTDEVNDLIDRFFGKLLNVAQDASKAGLDSPEAATCIHMVLKIYYSMGLLTSPTTNTVESTLQSWMALVEFVLDNPLSWNALFAPGTRPMLPYAELPDEDETRLRELPRFKCLKWALHILTKYMSRQIPRKENKNEGKKHFSRFIKDNYAEAFTKKLLFVMQSESTGAAVLTNHAHHKIWTYLKYAVSFPTIYNSAIKPCAPVIVQMLFQTFACNCNDEKEYTEDPESYIQSCADVSFQLLSPRGTAADFIKDACKLRREDFVPIVIAAARDVFSNGKSPVSVIYGVMCLIGHAASSVLQNTKRLSSKSAAKPVSIPQEQLLDGEAFLSTYVLQLLGSPDKWLRMRGAWLCGRVVMTTVVWRDSQNLLKIYSKLVQMLDDGEVIVSVMATSAVLAFFHNNDATLQKTIIEFLPHLLQSLFKLMERIELETVVSTLDEIVDKYSVAILPFGAQITENVCNALWNSISCGGNLSGEVEDMSSDEQILARWSMVQTLTSIVKLAADADAKDMTPNDCDMFAKITRRSAELLVSLYENLDIDRIMDYLDDLALILGYLAKIAKKIVLFLGEEKAAALGVRFDALWKILGLCMKAIGGYHDLDVTDDNEIPAIMAELSVLRDPLRSLLAHAPGGFTFDIAVQITTLCQRGAMSDDKEHAERLMADMFEVTLKSRVCDCILSTAARELTQNVMQEYDAIKNTPMYYKSRIRYVAIILLYSCGEAKPLSSIERRDELIQIVLRAVVGENSKYMKKLYIMCLSALVQVGVTYCAGEYLPQIIEGISLEGGDDSNGDMESNIDDEDFETDSVDYDCISEYSDDDEDDDYYDDEDYDEEDLDDGCSPLDDDTVIQMKRIATEGRSMS</sequence>
<keyword evidence="6" id="KW-0539">Nucleus</keyword>
<feature type="domain" description="Importin N-terminal" evidence="8">
    <location>
        <begin position="30"/>
        <end position="100"/>
    </location>
</feature>
<feature type="compositionally biased region" description="Acidic residues" evidence="7">
    <location>
        <begin position="979"/>
        <end position="1006"/>
    </location>
</feature>
<dbReference type="SUPFAM" id="SSF48371">
    <property type="entry name" value="ARM repeat"/>
    <property type="match status" value="1"/>
</dbReference>
<evidence type="ECO:0000313" key="9">
    <source>
        <dbReference type="EMBL" id="EDO07937.1"/>
    </source>
</evidence>
<dbReference type="InterPro" id="IPR001494">
    <property type="entry name" value="Importin-beta_N"/>
</dbReference>
<comment type="caution">
    <text evidence="9">The sequence shown here is derived from an EMBL/GenBank/DDBJ whole genome shotgun (WGS) entry which is preliminary data.</text>
</comment>
<evidence type="ECO:0000256" key="7">
    <source>
        <dbReference type="SAM" id="MobiDB-lite"/>
    </source>
</evidence>
<reference evidence="10" key="3">
    <citation type="journal article" date="2021" name="Int. J. Parasitol.">
        <title>Comparative analysis of gene expression between Babesia bovis blood stages and kinetes allowed by improved genome annotation.</title>
        <authorList>
            <person name="Ueti M.W."/>
            <person name="Johnson W.C."/>
            <person name="Kappmeyer L.S."/>
            <person name="Herndon D.R."/>
            <person name="Mousel M.R."/>
            <person name="Reif K.E."/>
            <person name="Taus N.S."/>
            <person name="Ifeonu O.O."/>
            <person name="Silva J.C."/>
            <person name="Suarez C.E."/>
            <person name="Brayton K.A."/>
        </authorList>
    </citation>
    <scope>NUCLEOTIDE SEQUENCE [LARGE SCALE GENOMIC DNA]</scope>
</reference>
<reference evidence="10" key="2">
    <citation type="journal article" date="2020" name="Data Brief">
        <title>Transcriptome dataset of Babesia bovis life stages within vertebrate and invertebrate hosts.</title>
        <authorList>
            <person name="Ueti M.W."/>
            <person name="Johnson W.C."/>
            <person name="Kappmeyer L.S."/>
            <person name="Herndon D.R."/>
            <person name="Mousel M.R."/>
            <person name="Reif K.E."/>
            <person name="Taus N.S."/>
            <person name="Ifeonu O.O."/>
            <person name="Silva J.C."/>
            <person name="Suarez C.E."/>
            <person name="Brayton K.A."/>
        </authorList>
    </citation>
    <scope>NUCLEOTIDE SEQUENCE [LARGE SCALE GENOMIC DNA]</scope>
</reference>
<dbReference type="PANTHER" id="PTHR10997">
    <property type="entry name" value="IMPORTIN-7, 8, 11"/>
    <property type="match status" value="1"/>
</dbReference>
<dbReference type="InParanoid" id="A7AN03"/>
<dbReference type="PANTHER" id="PTHR10997:SF18">
    <property type="entry name" value="D-IMPORTIN 7_RANBP7"/>
    <property type="match status" value="1"/>
</dbReference>
<name>A7AN03_BABBO</name>
<dbReference type="EMBL" id="AAXT01000001">
    <property type="protein sequence ID" value="EDO07937.1"/>
    <property type="molecule type" value="Genomic_DNA"/>
</dbReference>
<evidence type="ECO:0000256" key="3">
    <source>
        <dbReference type="ARBA" id="ARBA00022448"/>
    </source>
</evidence>
<gene>
    <name evidence="9" type="ORF">BBOV_III003740</name>
</gene>
<dbReference type="eggNOG" id="KOG1991">
    <property type="taxonomic scope" value="Eukaryota"/>
</dbReference>
<keyword evidence="10" id="KW-1185">Reference proteome</keyword>
<proteinExistence type="predicted"/>
<dbReference type="InterPro" id="IPR011989">
    <property type="entry name" value="ARM-like"/>
</dbReference>
<keyword evidence="5" id="KW-0653">Protein transport</keyword>
<evidence type="ECO:0000256" key="1">
    <source>
        <dbReference type="ARBA" id="ARBA00004123"/>
    </source>
</evidence>
<dbReference type="KEGG" id="bbo:BBOV_III003740"/>
<dbReference type="GO" id="GO:0005635">
    <property type="term" value="C:nuclear envelope"/>
    <property type="evidence" value="ECO:0007669"/>
    <property type="project" value="TreeGrafter"/>
</dbReference>
<dbReference type="InterPro" id="IPR016024">
    <property type="entry name" value="ARM-type_fold"/>
</dbReference>
<dbReference type="FunCoup" id="A7AN03">
    <property type="interactions" value="351"/>
</dbReference>
<dbReference type="Gene3D" id="1.25.10.10">
    <property type="entry name" value="Leucine-rich Repeat Variant"/>
    <property type="match status" value="1"/>
</dbReference>
<dbReference type="GeneID" id="5479754"/>
<keyword evidence="4" id="KW-0963">Cytoplasm</keyword>
<reference evidence="9 10" key="1">
    <citation type="journal article" date="2007" name="PLoS Pathog.">
        <title>Genome sequence of Babesia bovis and comparative analysis of apicomplexan hemoprotozoa.</title>
        <authorList>
            <person name="Brayton K.A."/>
            <person name="Lau A.O.T."/>
            <person name="Herndon D.R."/>
            <person name="Hannick L."/>
            <person name="Kappmeyer L.S."/>
            <person name="Berens S.J."/>
            <person name="Bidwell S.L."/>
            <person name="Brown W.C."/>
            <person name="Crabtree J."/>
            <person name="Fadrosh D."/>
            <person name="Feldblum T."/>
            <person name="Forberger H.A."/>
            <person name="Haas B.J."/>
            <person name="Howell J.M."/>
            <person name="Khouri H."/>
            <person name="Koo H."/>
            <person name="Mann D.J."/>
            <person name="Norimine J."/>
            <person name="Paulsen I.T."/>
            <person name="Radune D."/>
            <person name="Ren Q."/>
            <person name="Smith R.K. Jr."/>
            <person name="Suarez C.E."/>
            <person name="White O."/>
            <person name="Wortman J.R."/>
            <person name="Knowles D.P. Jr."/>
            <person name="McElwain T.F."/>
            <person name="Nene V.M."/>
        </authorList>
    </citation>
    <scope>NUCLEOTIDE SEQUENCE [LARGE SCALE GENOMIC DNA]</scope>
    <source>
        <strain evidence="9">T2Bo</strain>
    </source>
</reference>
<evidence type="ECO:0000256" key="6">
    <source>
        <dbReference type="ARBA" id="ARBA00023242"/>
    </source>
</evidence>
<keyword evidence="3" id="KW-0813">Transport</keyword>
<dbReference type="OMA" id="MVMSMNK"/>
<evidence type="ECO:0000259" key="8">
    <source>
        <dbReference type="PROSITE" id="PS50166"/>
    </source>
</evidence>
<dbReference type="STRING" id="5865.A7AN03"/>
<dbReference type="GO" id="GO:0006606">
    <property type="term" value="P:protein import into nucleus"/>
    <property type="evidence" value="ECO:0007669"/>
    <property type="project" value="TreeGrafter"/>
</dbReference>
<dbReference type="VEuPathDB" id="PiroplasmaDB:BBOV_III003740"/>
<comment type="subcellular location">
    <subcellularLocation>
        <location evidence="2">Cytoplasm</location>
    </subcellularLocation>
    <subcellularLocation>
        <location evidence="1">Nucleus</location>
    </subcellularLocation>
</comment>
<evidence type="ECO:0000256" key="2">
    <source>
        <dbReference type="ARBA" id="ARBA00004496"/>
    </source>
</evidence>
<dbReference type="GO" id="GO:0005829">
    <property type="term" value="C:cytosol"/>
    <property type="evidence" value="ECO:0007669"/>
    <property type="project" value="TreeGrafter"/>
</dbReference>
<dbReference type="GO" id="GO:0031267">
    <property type="term" value="F:small GTPase binding"/>
    <property type="evidence" value="ECO:0007669"/>
    <property type="project" value="InterPro"/>
</dbReference>
<dbReference type="AlphaFoldDB" id="A7AN03"/>
<organism evidence="9 10">
    <name type="scientific">Babesia bovis</name>
    <dbReference type="NCBI Taxonomy" id="5865"/>
    <lineage>
        <taxon>Eukaryota</taxon>
        <taxon>Sar</taxon>
        <taxon>Alveolata</taxon>
        <taxon>Apicomplexa</taxon>
        <taxon>Aconoidasida</taxon>
        <taxon>Piroplasmida</taxon>
        <taxon>Babesiidae</taxon>
        <taxon>Babesia</taxon>
    </lineage>
</organism>
<evidence type="ECO:0000313" key="10">
    <source>
        <dbReference type="Proteomes" id="UP000002173"/>
    </source>
</evidence>
<feature type="region of interest" description="Disordered" evidence="7">
    <location>
        <begin position="972"/>
        <end position="1006"/>
    </location>
</feature>
<evidence type="ECO:0000256" key="4">
    <source>
        <dbReference type="ARBA" id="ARBA00022490"/>
    </source>
</evidence>
<evidence type="ECO:0000256" key="5">
    <source>
        <dbReference type="ARBA" id="ARBA00022927"/>
    </source>
</evidence>
<dbReference type="RefSeq" id="XP_001611505.1">
    <property type="nucleotide sequence ID" value="XM_001611455.1"/>
</dbReference>
<dbReference type="Proteomes" id="UP000002173">
    <property type="component" value="Unassembled WGS sequence"/>
</dbReference>